<evidence type="ECO:0000256" key="1">
    <source>
        <dbReference type="SAM" id="Phobius"/>
    </source>
</evidence>
<proteinExistence type="predicted"/>
<gene>
    <name evidence="2" type="ORF">NDU88_006345</name>
</gene>
<evidence type="ECO:0000313" key="3">
    <source>
        <dbReference type="Proteomes" id="UP001066276"/>
    </source>
</evidence>
<dbReference type="EMBL" id="JANPWB010000008">
    <property type="protein sequence ID" value="KAJ1165928.1"/>
    <property type="molecule type" value="Genomic_DNA"/>
</dbReference>
<organism evidence="2 3">
    <name type="scientific">Pleurodeles waltl</name>
    <name type="common">Iberian ribbed newt</name>
    <dbReference type="NCBI Taxonomy" id="8319"/>
    <lineage>
        <taxon>Eukaryota</taxon>
        <taxon>Metazoa</taxon>
        <taxon>Chordata</taxon>
        <taxon>Craniata</taxon>
        <taxon>Vertebrata</taxon>
        <taxon>Euteleostomi</taxon>
        <taxon>Amphibia</taxon>
        <taxon>Batrachia</taxon>
        <taxon>Caudata</taxon>
        <taxon>Salamandroidea</taxon>
        <taxon>Salamandridae</taxon>
        <taxon>Pleurodelinae</taxon>
        <taxon>Pleurodeles</taxon>
    </lineage>
</organism>
<feature type="transmembrane region" description="Helical" evidence="1">
    <location>
        <begin position="21"/>
        <end position="40"/>
    </location>
</feature>
<accession>A0AAV7SPA7</accession>
<comment type="caution">
    <text evidence="2">The sequence shown here is derived from an EMBL/GenBank/DDBJ whole genome shotgun (WGS) entry which is preliminary data.</text>
</comment>
<keyword evidence="1" id="KW-1133">Transmembrane helix</keyword>
<dbReference type="Proteomes" id="UP001066276">
    <property type="component" value="Chromosome 4_2"/>
</dbReference>
<dbReference type="AlphaFoldDB" id="A0AAV7SPA7"/>
<protein>
    <submittedName>
        <fullName evidence="2">Uncharacterized protein</fullName>
    </submittedName>
</protein>
<reference evidence="2" key="1">
    <citation type="journal article" date="2022" name="bioRxiv">
        <title>Sequencing and chromosome-scale assembly of the giantPleurodeles waltlgenome.</title>
        <authorList>
            <person name="Brown T."/>
            <person name="Elewa A."/>
            <person name="Iarovenko S."/>
            <person name="Subramanian E."/>
            <person name="Araus A.J."/>
            <person name="Petzold A."/>
            <person name="Susuki M."/>
            <person name="Suzuki K.-i.T."/>
            <person name="Hayashi T."/>
            <person name="Toyoda A."/>
            <person name="Oliveira C."/>
            <person name="Osipova E."/>
            <person name="Leigh N.D."/>
            <person name="Simon A."/>
            <person name="Yun M.H."/>
        </authorList>
    </citation>
    <scope>NUCLEOTIDE SEQUENCE</scope>
    <source>
        <strain evidence="2">20211129_DDA</strain>
        <tissue evidence="2">Liver</tissue>
    </source>
</reference>
<sequence length="132" mass="14565">MKRSCQAQNVNRSKTVRRCNTSAKVLHCLLGFAVSILAPWEGVSLSGEDPRHQLVYVRQSSTPEAELRTRPHGDCSGSVCLITSNGNHRSVARSNEGALARRLSPATGTEARHPHAETRQGNEDKWLLILLR</sequence>
<keyword evidence="1" id="KW-0812">Transmembrane</keyword>
<keyword evidence="1" id="KW-0472">Membrane</keyword>
<evidence type="ECO:0000313" key="2">
    <source>
        <dbReference type="EMBL" id="KAJ1165928.1"/>
    </source>
</evidence>
<name>A0AAV7SPA7_PLEWA</name>
<keyword evidence="3" id="KW-1185">Reference proteome</keyword>